<dbReference type="InterPro" id="IPR017871">
    <property type="entry name" value="ABC_transporter-like_CS"/>
</dbReference>
<dbReference type="Proteomes" id="UP000076927">
    <property type="component" value="Chromosome"/>
</dbReference>
<dbReference type="EMBL" id="CP011388">
    <property type="protein sequence ID" value="ANE46728.1"/>
    <property type="molecule type" value="Genomic_DNA"/>
</dbReference>
<sequence length="249" mass="27880">MLQVQIRNAGYAYNQHIIHDIEFSVKPGELVGLIGVNGAGKSTTIRAILGLLEYSDADIRFGSKDSAGAKYSYIPEQPILYDGLTLWEHLELAAAAYGLEESRFHQQAEALLIRFRLNDARHHLPQSFSKGMQQKLMLIISMLIQPDYYIIDEPFIGLDPFATRDFLEFLIGERSRGAGILMSTHVLDTAEKICDSFLVIHQGKLTAQGDLRKLRRLSGVTANESLFECFLQMVSFDGNRRNALAATDT</sequence>
<dbReference type="GO" id="GO:0016887">
    <property type="term" value="F:ATP hydrolysis activity"/>
    <property type="evidence" value="ECO:0007669"/>
    <property type="project" value="InterPro"/>
</dbReference>
<dbReference type="InterPro" id="IPR051782">
    <property type="entry name" value="ABC_Transporter_VariousFunc"/>
</dbReference>
<dbReference type="SUPFAM" id="SSF52540">
    <property type="entry name" value="P-loop containing nucleoside triphosphate hydrolases"/>
    <property type="match status" value="1"/>
</dbReference>
<evidence type="ECO:0000259" key="4">
    <source>
        <dbReference type="PROSITE" id="PS50893"/>
    </source>
</evidence>
<dbReference type="PANTHER" id="PTHR42939">
    <property type="entry name" value="ABC TRANSPORTER ATP-BINDING PROTEIN ALBC-RELATED"/>
    <property type="match status" value="1"/>
</dbReference>
<evidence type="ECO:0000256" key="1">
    <source>
        <dbReference type="ARBA" id="ARBA00022448"/>
    </source>
</evidence>
<dbReference type="Pfam" id="PF00005">
    <property type="entry name" value="ABC_tran"/>
    <property type="match status" value="1"/>
</dbReference>
<evidence type="ECO:0000313" key="5">
    <source>
        <dbReference type="EMBL" id="ANE46728.1"/>
    </source>
</evidence>
<dbReference type="PROSITE" id="PS50893">
    <property type="entry name" value="ABC_TRANSPORTER_2"/>
    <property type="match status" value="1"/>
</dbReference>
<dbReference type="OrthoDB" id="9804819at2"/>
<keyword evidence="2" id="KW-0547">Nucleotide-binding</keyword>
<dbReference type="PATRIC" id="fig|1178515.4.peg.2227"/>
<dbReference type="Gene3D" id="3.40.50.300">
    <property type="entry name" value="P-loop containing nucleotide triphosphate hydrolases"/>
    <property type="match status" value="1"/>
</dbReference>
<feature type="domain" description="ABC transporter" evidence="4">
    <location>
        <begin position="1"/>
        <end position="227"/>
    </location>
</feature>
<accession>A0A172TI53</accession>
<dbReference type="PROSITE" id="PS00211">
    <property type="entry name" value="ABC_TRANSPORTER_1"/>
    <property type="match status" value="1"/>
</dbReference>
<dbReference type="KEGG" id="pswu:SY83_11095"/>
<dbReference type="AlphaFoldDB" id="A0A172TI53"/>
<dbReference type="SMART" id="SM00382">
    <property type="entry name" value="AAA"/>
    <property type="match status" value="1"/>
</dbReference>
<evidence type="ECO:0000313" key="6">
    <source>
        <dbReference type="Proteomes" id="UP000076927"/>
    </source>
</evidence>
<evidence type="ECO:0000256" key="3">
    <source>
        <dbReference type="ARBA" id="ARBA00022840"/>
    </source>
</evidence>
<proteinExistence type="predicted"/>
<organism evidence="5 6">
    <name type="scientific">Paenibacillus swuensis</name>
    <dbReference type="NCBI Taxonomy" id="1178515"/>
    <lineage>
        <taxon>Bacteria</taxon>
        <taxon>Bacillati</taxon>
        <taxon>Bacillota</taxon>
        <taxon>Bacilli</taxon>
        <taxon>Bacillales</taxon>
        <taxon>Paenibacillaceae</taxon>
        <taxon>Paenibacillus</taxon>
    </lineage>
</organism>
<dbReference type="InterPro" id="IPR003439">
    <property type="entry name" value="ABC_transporter-like_ATP-bd"/>
</dbReference>
<keyword evidence="6" id="KW-1185">Reference proteome</keyword>
<dbReference type="InterPro" id="IPR027417">
    <property type="entry name" value="P-loop_NTPase"/>
</dbReference>
<dbReference type="PANTHER" id="PTHR42939:SF2">
    <property type="entry name" value="ABC-TYPE TRANSPORTER ATP-BINDING PROTEIN ECSA"/>
    <property type="match status" value="1"/>
</dbReference>
<keyword evidence="1" id="KW-0813">Transport</keyword>
<evidence type="ECO:0000256" key="2">
    <source>
        <dbReference type="ARBA" id="ARBA00022741"/>
    </source>
</evidence>
<dbReference type="CDD" id="cd03230">
    <property type="entry name" value="ABC_DR_subfamily_A"/>
    <property type="match status" value="1"/>
</dbReference>
<dbReference type="GO" id="GO:0005524">
    <property type="term" value="F:ATP binding"/>
    <property type="evidence" value="ECO:0007669"/>
    <property type="project" value="UniProtKB-KW"/>
</dbReference>
<dbReference type="InterPro" id="IPR003593">
    <property type="entry name" value="AAA+_ATPase"/>
</dbReference>
<keyword evidence="3 5" id="KW-0067">ATP-binding</keyword>
<reference evidence="5 6" key="1">
    <citation type="submission" date="2015-01" db="EMBL/GenBank/DDBJ databases">
        <title>Paenibacillus swuensis/DY6/whole genome sequencing.</title>
        <authorList>
            <person name="Kim M.K."/>
            <person name="Srinivasan S."/>
            <person name="Lee J.-J."/>
        </authorList>
    </citation>
    <scope>NUCLEOTIDE SEQUENCE [LARGE SCALE GENOMIC DNA]</scope>
    <source>
        <strain evidence="5 6">DY6</strain>
    </source>
</reference>
<name>A0A172TI53_9BACL</name>
<dbReference type="STRING" id="1178515.SY83_11095"/>
<protein>
    <submittedName>
        <fullName evidence="5">ABC transporter ATP-binding protein</fullName>
    </submittedName>
</protein>
<gene>
    <name evidence="5" type="ORF">SY83_11095</name>
</gene>